<dbReference type="EMBL" id="VIWP01000014">
    <property type="protein sequence ID" value="TWF46438.1"/>
    <property type="molecule type" value="Genomic_DNA"/>
</dbReference>
<dbReference type="Gene3D" id="3.40.190.10">
    <property type="entry name" value="Periplasmic binding protein-like II"/>
    <property type="match status" value="2"/>
</dbReference>
<sequence length="344" mass="37200">MSKATWIKSLAVLLGATTAATSASSADLTVGAFGGLWEKSLRTCVIEPFEKETGKTVEVVLGAPIQWLNQIAANPSKPPLDIIFPPTEQAYEMIDKGLADAFTKDKVSVLPDLNPDLVAFGEGYGVVFDYGAMGVIYNSKTVKTPINTWEDFLKGAENGDFTASIPSISYPSALSSSLWNIAKTSGGDEKNAQPGLDRVKSMMKGGDLEFWSDPNQVLNALASGEIDSAMYWDGRSWAFIVEGNHPDFKYVTPKPGGPAALTWIQKVKNSSVLGWKFVDIALGAEGQGCFASKTRYGIANLKAKFDPAVAPMITKYADLSIPPYREINKVRDSLVEAWNKQIGR</sequence>
<evidence type="ECO:0000256" key="1">
    <source>
        <dbReference type="ARBA" id="ARBA00022729"/>
    </source>
</evidence>
<name>A0A561Q7V6_9HYPH</name>
<feature type="signal peptide" evidence="3">
    <location>
        <begin position="1"/>
        <end position="25"/>
    </location>
</feature>
<keyword evidence="5" id="KW-1185">Reference proteome</keyword>
<dbReference type="Pfam" id="PF13416">
    <property type="entry name" value="SBP_bac_8"/>
    <property type="match status" value="1"/>
</dbReference>
<dbReference type="GO" id="GO:0030975">
    <property type="term" value="F:thiamine binding"/>
    <property type="evidence" value="ECO:0007669"/>
    <property type="project" value="TreeGrafter"/>
</dbReference>
<feature type="chain" id="PRO_5022219578" evidence="3">
    <location>
        <begin position="26"/>
        <end position="344"/>
    </location>
</feature>
<dbReference type="RefSeq" id="WP_145643043.1">
    <property type="nucleotide sequence ID" value="NZ_VIWP01000014.1"/>
</dbReference>
<accession>A0A561Q7V6</accession>
<evidence type="ECO:0000313" key="5">
    <source>
        <dbReference type="Proteomes" id="UP000320653"/>
    </source>
</evidence>
<dbReference type="GO" id="GO:0015888">
    <property type="term" value="P:thiamine transport"/>
    <property type="evidence" value="ECO:0007669"/>
    <property type="project" value="TreeGrafter"/>
</dbReference>
<protein>
    <submittedName>
        <fullName evidence="4">Putative spermidine/putrescine transport system substrate-binding protein</fullName>
    </submittedName>
</protein>
<dbReference type="InterPro" id="IPR006059">
    <property type="entry name" value="SBP"/>
</dbReference>
<evidence type="ECO:0000313" key="4">
    <source>
        <dbReference type="EMBL" id="TWF46438.1"/>
    </source>
</evidence>
<comment type="caution">
    <text evidence="4">The sequence shown here is derived from an EMBL/GenBank/DDBJ whole genome shotgun (WGS) entry which is preliminary data.</text>
</comment>
<dbReference type="AlphaFoldDB" id="A0A561Q7V6"/>
<dbReference type="SUPFAM" id="SSF53850">
    <property type="entry name" value="Periplasmic binding protein-like II"/>
    <property type="match status" value="1"/>
</dbReference>
<keyword evidence="1 3" id="KW-0732">Signal</keyword>
<dbReference type="PANTHER" id="PTHR30006">
    <property type="entry name" value="THIAMINE-BINDING PERIPLASMIC PROTEIN-RELATED"/>
    <property type="match status" value="1"/>
</dbReference>
<gene>
    <name evidence="4" type="ORF">FHW37_1147</name>
</gene>
<evidence type="ECO:0000256" key="2">
    <source>
        <dbReference type="ARBA" id="ARBA00022764"/>
    </source>
</evidence>
<dbReference type="GO" id="GO:0030976">
    <property type="term" value="F:thiamine pyrophosphate binding"/>
    <property type="evidence" value="ECO:0007669"/>
    <property type="project" value="TreeGrafter"/>
</dbReference>
<proteinExistence type="predicted"/>
<dbReference type="Proteomes" id="UP000320653">
    <property type="component" value="Unassembled WGS sequence"/>
</dbReference>
<dbReference type="PANTHER" id="PTHR30006:SF2">
    <property type="entry name" value="ABC TRANSPORTER SUBSTRATE-BINDING PROTEIN"/>
    <property type="match status" value="1"/>
</dbReference>
<keyword evidence="2" id="KW-0574">Periplasm</keyword>
<reference evidence="4 5" key="1">
    <citation type="submission" date="2019-06" db="EMBL/GenBank/DDBJ databases">
        <title>Sorghum-associated microbial communities from plants grown in Nebraska, USA.</title>
        <authorList>
            <person name="Schachtman D."/>
        </authorList>
    </citation>
    <scope>NUCLEOTIDE SEQUENCE [LARGE SCALE GENOMIC DNA]</scope>
    <source>
        <strain evidence="4 5">1225</strain>
    </source>
</reference>
<dbReference type="GO" id="GO:0030288">
    <property type="term" value="C:outer membrane-bounded periplasmic space"/>
    <property type="evidence" value="ECO:0007669"/>
    <property type="project" value="TreeGrafter"/>
</dbReference>
<dbReference type="OrthoDB" id="9766989at2"/>
<evidence type="ECO:0000256" key="3">
    <source>
        <dbReference type="SAM" id="SignalP"/>
    </source>
</evidence>
<organism evidence="4 5">
    <name type="scientific">Neorhizobium alkalisoli</name>
    <dbReference type="NCBI Taxonomy" id="528178"/>
    <lineage>
        <taxon>Bacteria</taxon>
        <taxon>Pseudomonadati</taxon>
        <taxon>Pseudomonadota</taxon>
        <taxon>Alphaproteobacteria</taxon>
        <taxon>Hyphomicrobiales</taxon>
        <taxon>Rhizobiaceae</taxon>
        <taxon>Rhizobium/Agrobacterium group</taxon>
        <taxon>Neorhizobium</taxon>
    </lineage>
</organism>